<dbReference type="Pfam" id="PF03028">
    <property type="entry name" value="Dynein_heavy"/>
    <property type="match status" value="1"/>
</dbReference>
<dbReference type="SUPFAM" id="SSF52540">
    <property type="entry name" value="P-loop containing nucleoside triphosphate hydrolases"/>
    <property type="match status" value="1"/>
</dbReference>
<dbReference type="STRING" id="1094619.G4YPI5"/>
<feature type="domain" description="Dynein heavy chain AAA 5 extension" evidence="8">
    <location>
        <begin position="2158"/>
        <end position="2251"/>
    </location>
</feature>
<dbReference type="Pfam" id="PF17852">
    <property type="entry name" value="Dynein_AAA_lid"/>
    <property type="match status" value="1"/>
</dbReference>
<dbReference type="InterPro" id="IPR035706">
    <property type="entry name" value="AAA_9"/>
</dbReference>
<feature type="domain" description="Dynein heavy chain ATP-binding dynein motor region" evidence="7">
    <location>
        <begin position="3299"/>
        <end position="3377"/>
    </location>
</feature>
<gene>
    <name evidence="9" type="ORF">PHYSODRAFT_458124</name>
</gene>
<feature type="domain" description="Dynein heavy chain hydrolytic ATP-binding dynein motor region" evidence="5">
    <location>
        <begin position="1663"/>
        <end position="1870"/>
    </location>
</feature>
<feature type="region of interest" description="Disordered" evidence="2">
    <location>
        <begin position="2404"/>
        <end position="2424"/>
    </location>
</feature>
<feature type="domain" description="Dynein heavy chain linker" evidence="4">
    <location>
        <begin position="1065"/>
        <end position="1507"/>
    </location>
</feature>
<dbReference type="Pfam" id="PF12780">
    <property type="entry name" value="AAA_8"/>
    <property type="match status" value="1"/>
</dbReference>
<feature type="region of interest" description="Disordered" evidence="2">
    <location>
        <begin position="2772"/>
        <end position="2794"/>
    </location>
</feature>
<dbReference type="InParanoid" id="G4YPI5"/>
<evidence type="ECO:0000259" key="6">
    <source>
        <dbReference type="Pfam" id="PF12780"/>
    </source>
</evidence>
<dbReference type="Pfam" id="PF12781">
    <property type="entry name" value="AAA_9"/>
    <property type="match status" value="1"/>
</dbReference>
<dbReference type="InterPro" id="IPR035699">
    <property type="entry name" value="AAA_6"/>
</dbReference>
<name>G4YPI5_PHYSP</name>
<dbReference type="GO" id="GO:0008569">
    <property type="term" value="F:minus-end-directed microtubule motor activity"/>
    <property type="evidence" value="ECO:0007669"/>
    <property type="project" value="InterPro"/>
</dbReference>
<feature type="domain" description="Dynein heavy chain AAA module D4" evidence="6">
    <location>
        <begin position="2624"/>
        <end position="2900"/>
    </location>
</feature>
<evidence type="ECO:0000259" key="4">
    <source>
        <dbReference type="Pfam" id="PF08393"/>
    </source>
</evidence>
<evidence type="ECO:0000259" key="5">
    <source>
        <dbReference type="Pfam" id="PF12774"/>
    </source>
</evidence>
<dbReference type="PANTHER" id="PTHR45703">
    <property type="entry name" value="DYNEIN HEAVY CHAIN"/>
    <property type="match status" value="1"/>
</dbReference>
<dbReference type="InterPro" id="IPR041466">
    <property type="entry name" value="Dynein_AAA5_ext"/>
</dbReference>
<keyword evidence="1" id="KW-0175">Coiled coil</keyword>
<dbReference type="InterPro" id="IPR013602">
    <property type="entry name" value="Dynein_heavy_linker"/>
</dbReference>
<dbReference type="InterPro" id="IPR004273">
    <property type="entry name" value="Dynein_heavy_D6_P-loop"/>
</dbReference>
<protein>
    <recommendedName>
        <fullName evidence="11">Dynein heavy chain</fullName>
    </recommendedName>
</protein>
<dbReference type="Pfam" id="PF12774">
    <property type="entry name" value="AAA_6"/>
    <property type="match status" value="1"/>
</dbReference>
<dbReference type="InterPro" id="IPR027417">
    <property type="entry name" value="P-loop_NTPase"/>
</dbReference>
<evidence type="ECO:0000259" key="7">
    <source>
        <dbReference type="Pfam" id="PF12781"/>
    </source>
</evidence>
<dbReference type="Gene3D" id="3.40.50.300">
    <property type="entry name" value="P-loop containing nucleotide triphosphate hydrolases"/>
    <property type="match status" value="5"/>
</dbReference>
<dbReference type="InterPro" id="IPR024317">
    <property type="entry name" value="Dynein_heavy_chain_D4_dom"/>
</dbReference>
<dbReference type="InterPro" id="IPR042228">
    <property type="entry name" value="Dynein_linker_3"/>
</dbReference>
<accession>G4YPI5</accession>
<dbReference type="SMR" id="G4YPI5"/>
<evidence type="ECO:0000313" key="10">
    <source>
        <dbReference type="Proteomes" id="UP000002640"/>
    </source>
</evidence>
<evidence type="ECO:0000259" key="3">
    <source>
        <dbReference type="Pfam" id="PF03028"/>
    </source>
</evidence>
<feature type="region of interest" description="Disordered" evidence="2">
    <location>
        <begin position="261"/>
        <end position="297"/>
    </location>
</feature>
<dbReference type="InterPro" id="IPR042222">
    <property type="entry name" value="Dynein_2_N"/>
</dbReference>
<dbReference type="Gene3D" id="1.10.287.2620">
    <property type="match status" value="1"/>
</dbReference>
<dbReference type="Gene3D" id="1.20.920.30">
    <property type="match status" value="1"/>
</dbReference>
<keyword evidence="10" id="KW-1185">Reference proteome</keyword>
<dbReference type="Proteomes" id="UP000002640">
    <property type="component" value="Unassembled WGS sequence"/>
</dbReference>
<evidence type="ECO:0008006" key="11">
    <source>
        <dbReference type="Google" id="ProtNLM"/>
    </source>
</evidence>
<feature type="compositionally biased region" description="Low complexity" evidence="2">
    <location>
        <begin position="2784"/>
        <end position="2794"/>
    </location>
</feature>
<sequence length="4042" mass="453172">MMSVPMTTNECSLVWKFLCDWVKTQLAMEVPASIPGFGTFYLRVQPLGIRITLFEPDKQFLSKFSIQVVSEVPDPALAATLSSTTSRSDLAVPTGGRNRAASLVGLGEVFAFSFVEMASCCGSSVDAARAQEWLAVVIHKLGTAMNQCSRVELNIGVGVIVCTNRVIQRHLLPRDSRPSPRFEYEVRTGESVVKRNLRAQAGLKSVPTPQAKYSFLSGSNFSPSIQLNPVLDRSKETPDFSFGPPLRPPASSFASIALENKSSPRSAQLQKRYQRSPSPLASRISKPAPPPQELSEERGIGDVTATMHDQTDENRVPQLFDRLSRTLCVEPDQNVSCLLPSNRIGSNFTETAAFLMTEKSASQFGYPGQLTGGLVFVERPATRPLQTKRRKETVSDPTSEQRYFEYLTDDKLIDRCYLAPLPTDLETRVVSSAVKYVIGPSSEHIKKVMEAAHQEFVHNYCASAKKAILNYLLMRTTSCERLGIPQGVPVHALLPSKWKWGSSDGPNGCIGDLKALRVHTKLMSLLVLSNPPVRALRYMWHDLHNSISLVDLPSAQGLSDAIEPMDIIEFERVQFAYSAKMKAFVMENWYTKTKMMFESAIRAETFSIHTSEAAVNFRLRHLFDTVAAVMSLQIRSLIMKSIQAYVEFFELFGGMNEETQDSSDSNLRVQGRPAYSGLLTTLILQDGQIQFRDPLVDIPSRLLNVLHNIPKLFYNLGRIETQFDEPLVLPNSSSPFLWNVASQEDDIVVATIRIRAIIEQNVLHLRKLQTDYDVFALTHRYVSSVDCFHLEENGELESYRAEMERVQTTAMQLAIDNRHSQHLGLFSVDCRHVNTKLHSELAQWTIRLLQAFEQRTGRMNSELRQQYKEIAARLAKKPLDLYELVDSEAFVYSLKTTTLQELQEKGNTIKQRLRFLLFERESMHVGSIAIDSPQDVPASDDNDASSTSVAGFRLSVDLLSSTAKTVKWRSHIEKLLKEAEALLVNERARIEAMFIAKRSRFQTEIDEFEGEVRGFAKKGDLRHAATYVVQLAKMKDNMYIFRQAMETIVKEEQKLQWKPTDFSKLDDIAEEMAPYEQLWKTVREFREMNSRWLRGNVFELPGKEGLLTLQQMLSVVANVSSVLLLNSAAAAITAETVRKQMTDFRGNVLLIVAIQNPAMKERHMKAVSALIGLDFIADETITLLKLLENGAFEMVNEIVDISSNATQEQQIERALNEMGDEWDATSFELVHSKHPFSSGAVLAPFVSAQDLASEAWNVVLDKLCAERIIFLMDDHLLRLQTLSCMAHAGPFTEAIAQWQGFLSDTGQIVEMLQLIEQLWRKLTPLFAAGIVDAESKESQFFAHAAQLYHSIHATILYQSVCKAYFPRVTTMRDLDIAQLSPSTTLISDLNRCRELLERVKGGVRVGFETKRSSFARFYFLSDAELVTALALARVSGDATLWKALSRCFPGISGVQTNAANEITALLSAAGEPFPLGSPIVTNDTPMPVWLAKVESSMSTILHASIRAACSDLPRKEFRKWCLIWPEQSLLAAVHYVWTLESEQAYQEVNQRKSWTELTDSLYKNLDAVSREIKVAAYPHAKAALGNVILLLTQLRDVSSEVLREVGGMWNDENGGSIREMRRQSQQVVFPRHSPSLTWISQPRFYFIDSVLSVTVLSSSYLPYGLEYLGNGSTGILVTPLTLRCYHAIAQAASTMIKGVCLEGAAGTGKSTICHQFARLCGRLYVTFQCANRKLSFDALANFIKATASSGAWLCMDNLQLLDPTTVSMVTMLCSQVLTSLAARRAQCTLAGDKVRLRRGAMFFLTLTTRSLSMTASHCVPQNKDLIPDARFFFRTIIVQSPDIEILAEFELQSGRFVYAPELAKLVIVALTAYARGFELINDPTAMTHEMTVLVDNLVTLRQVKSVVKRATELNNLEKEHRRRTRKSILITPDDESEEAPPSGEVASNDTSAEAIAKRDEERMEYRNVSQALRELLGALVPSANLHLIDATIEAGFVPPVRTVVVCPRALKTGQLIDPAADHPSHSVFYKLLNEAKALNKAIKRTQTWFVFDGDLDALWSEQLLYTVEEMPDDTPGYKQGLHLSSGKLLLIPEYVRVIMETTTLTNASPSFISRVGAVHVNTDRRSRTGECWENVYGIWKTVRRSGFEGYATAIFAALDALMAETVPATLAFVSTNFQSPNSGVERVQWMLALFHSALVQSWKKFGSLTSDQQRHTAVHCLFLQALVWGVGSTINTVERHKFHLFLYDLILHGPNSEQSSLTRLVTLFFPSGTLIGSVSSITVESADGSDSTPGKITAPSGKHALNVYIDDLHCFDSSRRMDSAIELLRMLTEYHTIVDPSTNLLTPCQHFLPFVTRQIPTPRTQRTPTETHDLERLVRRFVPVTLLPFSDSDLSSICERYPASVTAPSVPPSTSKATATTGGSSTAAKEAEQLQSIIIKASLRLFRLLTSSNDFTVVQKDAAFNPIKLHYSFRAAQLFLIVKNICCVIRPTLTLAEKPALARLWCHESARALGDGIIDPKEMSSFHRRTLEIALTTFGITDDAFCPTRSEVAGVQTQTTQDWFANDLHYSFISETASASGGNRNGYHEVNEISKVEAVIERSMMTMYRGDTGKSEAAGTSEALEVILCSFVVKHVLRMSRLLRMDRKAVLLLGARGRKLVTITRLACFICKKSSVVYNIPEQDMSGSQCNDEITHASDWIAAFRAAMLKSVHSRDGSVVFIVKDAHLDPDSYPYRVLDQFLGGNSAIPDVVAYEDLDDEIIAILREKADRERKSIPPSREGSHQSASTHHQASSVLRSKSTILGYFFHHVRQHLQVVLVFSPRPSALAETSSSNFSWASILWRYPNILKCCDINYVGAWSSDGLVAIAQKCLSHSSLVSDKQVSAQLAEAAAQVYLDVSILVDHVLLFAAHYDRLEQAVPVNLARYKTGLEFIDKTARILKAEQAQAEQLLPELKYKTEVRRRMSGSLEKDKITTEKLTKALELASTMVVSQRERLATVTKEYQDLIKDSRDIFDEMKGTLQVFNEAEGIADVVETKPEIDAGMGARRRLRRLVHKFAAMDHIPSSIYQLSECLGVILGIDPVEGRDEMDPDEIIMNYWENVAIELKKATFWERLMTFDVTSQVSEKMVSTLLPICRSPDFDKALFGSVHEVAGVLCEWVQKCTNFARDFILAEPKHAQLLREQELLKQAEAQVVKSKMDVLDQTHSSRQTNEMRDLSEVERQRADEKLQDSTSLLHITNTAWKVLSFTRAKWQRLHDLYFELSKHWKGDLLLATATVAYASVLPQALHVDLAKMFLNGLPANDDSALENAVIALHSYRLPLLIDPYGVATDWLKKHLSSQNLNVVSANNTTTDAVLWKAVETSIKHESALILTGICKERLHGLHSFIGAKRRALFDAVNHDISAGSHDSGVYRCWCHIPVEVASNLATDRTPSGPGRPKLNSPPVDAPLLEFGSDACRIFFIYTDTNEPPSWMSQYFNHLTVIQVEMTAPFVESQALQKLLESQGRLRELTEIRTLQQDMVVCDEQIVVLEDELLEFFSMEQADEVYADNSKALRIVANRSAIHTLDNTKAEANTKVQAHWRSLATYVAVSRRCLDAVWAWREFDTVRNNDNAERMFTLSWIWQLLIRAGEVSSRSNNNLEVVMACFTSYLQQCIVMNLRDEDRLLFHFLLAFRIWQRRMEEANGPMECNSYDACRPTLKSLLSMRPAGMKATAWSAVCYLAEASGDLRQFISRMESLEDGQIAWKALLELGTRSSNDWPVPVPLDDFSRLCIVTAVYPHRFMCEIEDFARRELQRMHTTPVSFTHPCSLIPEMNTPSLPTVVAAAAHTAMAQAPDRHRDLFFMWQSFSNSKVPLVVFCPPSIDFVDAVANVARRAGATMDTTDSIQLLLADQETFKTLLLQAMEKGQWVVLPNLEVCHDRFSLLSSIYDSLEDGRAHSDFRLWISITSQDINDHDMRYASFDSMRISRIATKREWGTGALSLKRCLHHTFAVLKHELETFEFASTNAVNSTATTTGPSIISEYEEQRIKQLGVFHALVT</sequence>
<feature type="region of interest" description="Disordered" evidence="2">
    <location>
        <begin position="1924"/>
        <end position="1952"/>
    </location>
</feature>
<evidence type="ECO:0000259" key="8">
    <source>
        <dbReference type="Pfam" id="PF17852"/>
    </source>
</evidence>
<reference evidence="9 10" key="1">
    <citation type="journal article" date="2006" name="Science">
        <title>Phytophthora genome sequences uncover evolutionary origins and mechanisms of pathogenesis.</title>
        <authorList>
            <person name="Tyler B.M."/>
            <person name="Tripathy S."/>
            <person name="Zhang X."/>
            <person name="Dehal P."/>
            <person name="Jiang R.H."/>
            <person name="Aerts A."/>
            <person name="Arredondo F.D."/>
            <person name="Baxter L."/>
            <person name="Bensasson D."/>
            <person name="Beynon J.L."/>
            <person name="Chapman J."/>
            <person name="Damasceno C.M."/>
            <person name="Dorrance A.E."/>
            <person name="Dou D."/>
            <person name="Dickerman A.W."/>
            <person name="Dubchak I.L."/>
            <person name="Garbelotto M."/>
            <person name="Gijzen M."/>
            <person name="Gordon S.G."/>
            <person name="Govers F."/>
            <person name="Grunwald N.J."/>
            <person name="Huang W."/>
            <person name="Ivors K.L."/>
            <person name="Jones R.W."/>
            <person name="Kamoun S."/>
            <person name="Krampis K."/>
            <person name="Lamour K.H."/>
            <person name="Lee M.K."/>
            <person name="McDonald W.H."/>
            <person name="Medina M."/>
            <person name="Meijer H.J."/>
            <person name="Nordberg E.K."/>
            <person name="Maclean D.J."/>
            <person name="Ospina-Giraldo M.D."/>
            <person name="Morris P.F."/>
            <person name="Phuntumart V."/>
            <person name="Putnam N.H."/>
            <person name="Rash S."/>
            <person name="Rose J.K."/>
            <person name="Sakihama Y."/>
            <person name="Salamov A.A."/>
            <person name="Savidor A."/>
            <person name="Scheuring C.F."/>
            <person name="Smith B.M."/>
            <person name="Sobral B.W."/>
            <person name="Terry A."/>
            <person name="Torto-Alalibo T.A."/>
            <person name="Win J."/>
            <person name="Xu Z."/>
            <person name="Zhang H."/>
            <person name="Grigoriev I.V."/>
            <person name="Rokhsar D.S."/>
            <person name="Boore J.L."/>
        </authorList>
    </citation>
    <scope>NUCLEOTIDE SEQUENCE [LARGE SCALE GENOMIC DNA]</scope>
    <source>
        <strain evidence="9 10">P6497</strain>
    </source>
</reference>
<evidence type="ECO:0000313" key="9">
    <source>
        <dbReference type="EMBL" id="EGZ28287.1"/>
    </source>
</evidence>
<dbReference type="Pfam" id="PF08393">
    <property type="entry name" value="DHC_N2"/>
    <property type="match status" value="1"/>
</dbReference>
<dbReference type="GO" id="GO:0007018">
    <property type="term" value="P:microtubule-based movement"/>
    <property type="evidence" value="ECO:0007669"/>
    <property type="project" value="InterPro"/>
</dbReference>
<dbReference type="GO" id="GO:0005524">
    <property type="term" value="F:ATP binding"/>
    <property type="evidence" value="ECO:0007669"/>
    <property type="project" value="InterPro"/>
</dbReference>
<feature type="domain" description="Dynein heavy chain region D6 P-loop" evidence="3">
    <location>
        <begin position="3853"/>
        <end position="3951"/>
    </location>
</feature>
<dbReference type="RefSeq" id="XP_009515562.1">
    <property type="nucleotide sequence ID" value="XM_009517267.1"/>
</dbReference>
<dbReference type="KEGG" id="psoj:PHYSODRAFT_458124"/>
<dbReference type="GO" id="GO:0030286">
    <property type="term" value="C:dynein complex"/>
    <property type="evidence" value="ECO:0007669"/>
    <property type="project" value="InterPro"/>
</dbReference>
<dbReference type="GO" id="GO:0045505">
    <property type="term" value="F:dynein intermediate chain binding"/>
    <property type="evidence" value="ECO:0007669"/>
    <property type="project" value="InterPro"/>
</dbReference>
<evidence type="ECO:0000256" key="1">
    <source>
        <dbReference type="ARBA" id="ARBA00023054"/>
    </source>
</evidence>
<dbReference type="GO" id="GO:0051959">
    <property type="term" value="F:dynein light intermediate chain binding"/>
    <property type="evidence" value="ECO:0007669"/>
    <property type="project" value="InterPro"/>
</dbReference>
<dbReference type="OMA" id="DPISHEN"/>
<dbReference type="Gene3D" id="1.20.140.100">
    <property type="entry name" value="Dynein heavy chain, N-terminal domain 2"/>
    <property type="match status" value="1"/>
</dbReference>
<dbReference type="GeneID" id="20653149"/>
<dbReference type="Gene3D" id="1.20.920.20">
    <property type="match status" value="1"/>
</dbReference>
<dbReference type="EMBL" id="JH159151">
    <property type="protein sequence ID" value="EGZ28287.1"/>
    <property type="molecule type" value="Genomic_DNA"/>
</dbReference>
<proteinExistence type="predicted"/>
<feature type="non-terminal residue" evidence="9">
    <location>
        <position position="4042"/>
    </location>
</feature>
<dbReference type="Gene3D" id="3.20.180.20">
    <property type="entry name" value="Dynein heavy chain, N-terminal domain 2"/>
    <property type="match status" value="1"/>
</dbReference>
<feature type="compositionally biased region" description="Polar residues" evidence="2">
    <location>
        <begin position="261"/>
        <end position="279"/>
    </location>
</feature>
<evidence type="ECO:0000256" key="2">
    <source>
        <dbReference type="SAM" id="MobiDB-lite"/>
    </source>
</evidence>
<organism evidence="9 10">
    <name type="scientific">Phytophthora sojae (strain P6497)</name>
    <name type="common">Soybean stem and root rot agent</name>
    <name type="synonym">Phytophthora megasperma f. sp. glycines</name>
    <dbReference type="NCBI Taxonomy" id="1094619"/>
    <lineage>
        <taxon>Eukaryota</taxon>
        <taxon>Sar</taxon>
        <taxon>Stramenopiles</taxon>
        <taxon>Oomycota</taxon>
        <taxon>Peronosporomycetes</taxon>
        <taxon>Peronosporales</taxon>
        <taxon>Peronosporaceae</taxon>
        <taxon>Phytophthora</taxon>
    </lineage>
</organism>
<dbReference type="InterPro" id="IPR026983">
    <property type="entry name" value="DHC"/>
</dbReference>
<dbReference type="Gene3D" id="1.20.58.1120">
    <property type="match status" value="1"/>
</dbReference>